<feature type="domain" description="AMP-binding enzyme C-terminal" evidence="5">
    <location>
        <begin position="209"/>
        <end position="284"/>
    </location>
</feature>
<dbReference type="EMBL" id="BTSX01000004">
    <property type="protein sequence ID" value="GMS94822.1"/>
    <property type="molecule type" value="Genomic_DNA"/>
</dbReference>
<sequence length="366" mass="40479">MYGYSIVHMAIFAGSTTVVVGKFDPVVFLSAIQQYRPRLLFTVPPIVIFLTKYPKVDEYDCSSIEFILSGAAPIGRETCLEFHSKHTNVKFLSQVYGMTESGVVSHLPILNVKEPYKGVGKPMSTFEQKVVDLSIKDMIINNDMEVCVRSPILMMGYLNRPEATAETIDKEGWLHTGDIGYMDEDCRTYIVDRLKELIKVKGLQVAPAEVEDLLLSHPLIRDCAVIGIPDERMGELVRAYVVRANESLNKDDVCSFVAMKLSPYKHITGGVKFVPSIPKSPSGKILRRYLRDEITATDSTKSVTFHELHALAHSVRAFLRVRGFSPGDMACLVLSNCIEWAVFQLGAMAAGGAISGASAVFTDCEV</sequence>
<proteinExistence type="inferred from homology"/>
<feature type="domain" description="AMP-dependent synthetase/ligase" evidence="4">
    <location>
        <begin position="2"/>
        <end position="158"/>
    </location>
</feature>
<evidence type="ECO:0008006" key="8">
    <source>
        <dbReference type="Google" id="ProtNLM"/>
    </source>
</evidence>
<dbReference type="GO" id="GO:0005777">
    <property type="term" value="C:peroxisome"/>
    <property type="evidence" value="ECO:0007669"/>
    <property type="project" value="UniProtKB-SubCell"/>
</dbReference>
<dbReference type="InterPro" id="IPR000873">
    <property type="entry name" value="AMP-dep_synth/lig_dom"/>
</dbReference>
<evidence type="ECO:0000313" key="6">
    <source>
        <dbReference type="EMBL" id="GMS94822.1"/>
    </source>
</evidence>
<dbReference type="GO" id="GO:0016405">
    <property type="term" value="F:CoA-ligase activity"/>
    <property type="evidence" value="ECO:0007669"/>
    <property type="project" value="TreeGrafter"/>
</dbReference>
<evidence type="ECO:0000256" key="2">
    <source>
        <dbReference type="ARBA" id="ARBA00006432"/>
    </source>
</evidence>
<comment type="similarity">
    <text evidence="2">Belongs to the ATP-dependent AMP-binding enzyme family.</text>
</comment>
<dbReference type="Proteomes" id="UP001432027">
    <property type="component" value="Unassembled WGS sequence"/>
</dbReference>
<dbReference type="Gene3D" id="3.40.50.980">
    <property type="match status" value="2"/>
</dbReference>
<dbReference type="SUPFAM" id="SSF56801">
    <property type="entry name" value="Acetyl-CoA synthetase-like"/>
    <property type="match status" value="2"/>
</dbReference>
<dbReference type="Pfam" id="PF13193">
    <property type="entry name" value="AMP-binding_C"/>
    <property type="match status" value="1"/>
</dbReference>
<keyword evidence="3" id="KW-0576">Peroxisome</keyword>
<evidence type="ECO:0000259" key="5">
    <source>
        <dbReference type="Pfam" id="PF13193"/>
    </source>
</evidence>
<evidence type="ECO:0000256" key="3">
    <source>
        <dbReference type="ARBA" id="ARBA00023140"/>
    </source>
</evidence>
<comment type="caution">
    <text evidence="6">The sequence shown here is derived from an EMBL/GenBank/DDBJ whole genome shotgun (WGS) entry which is preliminary data.</text>
</comment>
<accession>A0AAV5TKS4</accession>
<keyword evidence="7" id="KW-1185">Reference proteome</keyword>
<evidence type="ECO:0000256" key="1">
    <source>
        <dbReference type="ARBA" id="ARBA00004275"/>
    </source>
</evidence>
<dbReference type="PANTHER" id="PTHR24096:SF422">
    <property type="entry name" value="BCDNA.GH02901"/>
    <property type="match status" value="1"/>
</dbReference>
<dbReference type="PANTHER" id="PTHR24096">
    <property type="entry name" value="LONG-CHAIN-FATTY-ACID--COA LIGASE"/>
    <property type="match status" value="1"/>
</dbReference>
<reference evidence="6" key="1">
    <citation type="submission" date="2023-10" db="EMBL/GenBank/DDBJ databases">
        <title>Genome assembly of Pristionchus species.</title>
        <authorList>
            <person name="Yoshida K."/>
            <person name="Sommer R.J."/>
        </authorList>
    </citation>
    <scope>NUCLEOTIDE SEQUENCE</scope>
    <source>
        <strain evidence="6">RS0144</strain>
    </source>
</reference>
<dbReference type="InterPro" id="IPR025110">
    <property type="entry name" value="AMP-bd_C"/>
</dbReference>
<dbReference type="FunFam" id="3.30.300.30:FF:000007">
    <property type="entry name" value="4-coumarate--CoA ligase 2"/>
    <property type="match status" value="1"/>
</dbReference>
<dbReference type="InterPro" id="IPR045851">
    <property type="entry name" value="AMP-bd_C_sf"/>
</dbReference>
<dbReference type="Pfam" id="PF00501">
    <property type="entry name" value="AMP-binding"/>
    <property type="match status" value="2"/>
</dbReference>
<dbReference type="AlphaFoldDB" id="A0AAV5TKS4"/>
<comment type="subcellular location">
    <subcellularLocation>
        <location evidence="1">Peroxisome</location>
    </subcellularLocation>
</comment>
<protein>
    <recommendedName>
        <fullName evidence="8">AMP-binding protein</fullName>
    </recommendedName>
</protein>
<gene>
    <name evidence="6" type="ORF">PENTCL1PPCAC_16997</name>
</gene>
<dbReference type="Gene3D" id="3.30.300.30">
    <property type="match status" value="1"/>
</dbReference>
<feature type="domain" description="AMP-dependent synthetase/ligase" evidence="4">
    <location>
        <begin position="295"/>
        <end position="362"/>
    </location>
</feature>
<evidence type="ECO:0000259" key="4">
    <source>
        <dbReference type="Pfam" id="PF00501"/>
    </source>
</evidence>
<name>A0AAV5TKS4_9BILA</name>
<evidence type="ECO:0000313" key="7">
    <source>
        <dbReference type="Proteomes" id="UP001432027"/>
    </source>
</evidence>
<organism evidence="6 7">
    <name type="scientific">Pristionchus entomophagus</name>
    <dbReference type="NCBI Taxonomy" id="358040"/>
    <lineage>
        <taxon>Eukaryota</taxon>
        <taxon>Metazoa</taxon>
        <taxon>Ecdysozoa</taxon>
        <taxon>Nematoda</taxon>
        <taxon>Chromadorea</taxon>
        <taxon>Rhabditida</taxon>
        <taxon>Rhabditina</taxon>
        <taxon>Diplogasteromorpha</taxon>
        <taxon>Diplogasteroidea</taxon>
        <taxon>Neodiplogasteridae</taxon>
        <taxon>Pristionchus</taxon>
    </lineage>
</organism>
<feature type="non-terminal residue" evidence="6">
    <location>
        <position position="366"/>
    </location>
</feature>
<dbReference type="Gene3D" id="2.30.38.10">
    <property type="entry name" value="Luciferase, Domain 3"/>
    <property type="match status" value="1"/>
</dbReference>